<dbReference type="SUPFAM" id="SSF55282">
    <property type="entry name" value="RL5-like"/>
    <property type="match status" value="1"/>
</dbReference>
<evidence type="ECO:0000259" key="5">
    <source>
        <dbReference type="Pfam" id="PF00673"/>
    </source>
</evidence>
<gene>
    <name evidence="6" type="ORF">CYLTODRAFT_372927</name>
</gene>
<dbReference type="GO" id="GO:0003735">
    <property type="term" value="F:structural constituent of ribosome"/>
    <property type="evidence" value="ECO:0007669"/>
    <property type="project" value="InterPro"/>
</dbReference>
<dbReference type="GO" id="GO:0005840">
    <property type="term" value="C:ribosome"/>
    <property type="evidence" value="ECO:0007669"/>
    <property type="project" value="UniProtKB-KW"/>
</dbReference>
<dbReference type="STRING" id="1314674.A0A0D7BGM3"/>
<evidence type="ECO:0000313" key="7">
    <source>
        <dbReference type="Proteomes" id="UP000054007"/>
    </source>
</evidence>
<dbReference type="OrthoDB" id="539541at2759"/>
<dbReference type="Gene3D" id="3.30.1440.10">
    <property type="match status" value="1"/>
</dbReference>
<comment type="similarity">
    <text evidence="1">Belongs to the universal ribosomal protein uL5 family.</text>
</comment>
<keyword evidence="3" id="KW-0687">Ribonucleoprotein</keyword>
<dbReference type="GO" id="GO:0006412">
    <property type="term" value="P:translation"/>
    <property type="evidence" value="ECO:0007669"/>
    <property type="project" value="InterPro"/>
</dbReference>
<name>A0A0D7BGM3_9AGAR</name>
<sequence>MASAAAAKKVLKLAPVRKAPSVTEFGSVPIGHKPFAREKNSRLPIIPTRLKLHEFVPSRYENHYYDTVRDDVMYMNYIHERGPRPPPREIRLKWDPNDPYSKYRKNPSVGGDAQVLRRPPPPDTPENVTRLEKIQIHTMHKQAIGNKQELVGVIMALRALSGETERGGGHHAVEGVQVVRGKRSVGGWIRPNVPCGAKVEMKGQPMWDFMGSLVDFVLPRLREFEGVGLPYAGANPHKQSNISGVVSFGLPREAMQFFPQIEVNVDSYPKQYGMHIHFVTNAEGVGAQDRARALLSGFQIPFTRKQRS</sequence>
<dbReference type="Proteomes" id="UP000054007">
    <property type="component" value="Unassembled WGS sequence"/>
</dbReference>
<dbReference type="PANTHER" id="PTHR11994">
    <property type="entry name" value="60S RIBOSOMAL PROTEIN L11-RELATED"/>
    <property type="match status" value="1"/>
</dbReference>
<accession>A0A0D7BGM3</accession>
<reference evidence="6 7" key="1">
    <citation type="journal article" date="2015" name="Fungal Genet. Biol.">
        <title>Evolution of novel wood decay mechanisms in Agaricales revealed by the genome sequences of Fistulina hepatica and Cylindrobasidium torrendii.</title>
        <authorList>
            <person name="Floudas D."/>
            <person name="Held B.W."/>
            <person name="Riley R."/>
            <person name="Nagy L.G."/>
            <person name="Koehler G."/>
            <person name="Ransdell A.S."/>
            <person name="Younus H."/>
            <person name="Chow J."/>
            <person name="Chiniquy J."/>
            <person name="Lipzen A."/>
            <person name="Tritt A."/>
            <person name="Sun H."/>
            <person name="Haridas S."/>
            <person name="LaButti K."/>
            <person name="Ohm R.A."/>
            <person name="Kues U."/>
            <person name="Blanchette R.A."/>
            <person name="Grigoriev I.V."/>
            <person name="Minto R.E."/>
            <person name="Hibbett D.S."/>
        </authorList>
    </citation>
    <scope>NUCLEOTIDE SEQUENCE [LARGE SCALE GENOMIC DNA]</scope>
    <source>
        <strain evidence="6 7">FP15055 ss-10</strain>
    </source>
</reference>
<evidence type="ECO:0000256" key="4">
    <source>
        <dbReference type="SAM" id="MobiDB-lite"/>
    </source>
</evidence>
<proteinExistence type="inferred from homology"/>
<keyword evidence="7" id="KW-1185">Reference proteome</keyword>
<dbReference type="AlphaFoldDB" id="A0A0D7BGM3"/>
<evidence type="ECO:0000313" key="6">
    <source>
        <dbReference type="EMBL" id="KIY69330.1"/>
    </source>
</evidence>
<feature type="region of interest" description="Disordered" evidence="4">
    <location>
        <begin position="85"/>
        <end position="127"/>
    </location>
</feature>
<feature type="compositionally biased region" description="Basic and acidic residues" evidence="4">
    <location>
        <begin position="85"/>
        <end position="96"/>
    </location>
</feature>
<evidence type="ECO:0000256" key="3">
    <source>
        <dbReference type="ARBA" id="ARBA00023274"/>
    </source>
</evidence>
<dbReference type="InterPro" id="IPR002132">
    <property type="entry name" value="Ribosomal_uL5"/>
</dbReference>
<evidence type="ECO:0000256" key="2">
    <source>
        <dbReference type="ARBA" id="ARBA00022980"/>
    </source>
</evidence>
<dbReference type="EMBL" id="KN880486">
    <property type="protein sequence ID" value="KIY69330.1"/>
    <property type="molecule type" value="Genomic_DNA"/>
</dbReference>
<dbReference type="InterPro" id="IPR031309">
    <property type="entry name" value="Ribosomal_uL5_C"/>
</dbReference>
<keyword evidence="2 6" id="KW-0689">Ribosomal protein</keyword>
<dbReference type="InterPro" id="IPR022803">
    <property type="entry name" value="Ribosomal_uL5_dom_sf"/>
</dbReference>
<protein>
    <submittedName>
        <fullName evidence="6">Mitochondrial 50S ribosomal protein L5</fullName>
    </submittedName>
</protein>
<feature type="domain" description="Large ribosomal subunit protein uL5 C-terminal" evidence="5">
    <location>
        <begin position="194"/>
        <end position="302"/>
    </location>
</feature>
<evidence type="ECO:0000256" key="1">
    <source>
        <dbReference type="ARBA" id="ARBA00008553"/>
    </source>
</evidence>
<organism evidence="6 7">
    <name type="scientific">Cylindrobasidium torrendii FP15055 ss-10</name>
    <dbReference type="NCBI Taxonomy" id="1314674"/>
    <lineage>
        <taxon>Eukaryota</taxon>
        <taxon>Fungi</taxon>
        <taxon>Dikarya</taxon>
        <taxon>Basidiomycota</taxon>
        <taxon>Agaricomycotina</taxon>
        <taxon>Agaricomycetes</taxon>
        <taxon>Agaricomycetidae</taxon>
        <taxon>Agaricales</taxon>
        <taxon>Marasmiineae</taxon>
        <taxon>Physalacriaceae</taxon>
        <taxon>Cylindrobasidium</taxon>
    </lineage>
</organism>
<dbReference type="GO" id="GO:1990904">
    <property type="term" value="C:ribonucleoprotein complex"/>
    <property type="evidence" value="ECO:0007669"/>
    <property type="project" value="UniProtKB-KW"/>
</dbReference>
<dbReference type="Pfam" id="PF00673">
    <property type="entry name" value="Ribosomal_L5_C"/>
    <property type="match status" value="1"/>
</dbReference>